<feature type="domain" description="MgsA AAA+ ATPase C-terminal" evidence="3">
    <location>
        <begin position="44"/>
        <end position="209"/>
    </location>
</feature>
<dbReference type="Pfam" id="PF16193">
    <property type="entry name" value="AAA_assoc_2"/>
    <property type="match status" value="1"/>
</dbReference>
<feature type="domain" description="AAA C-terminal" evidence="4">
    <location>
        <begin position="6"/>
        <end position="43"/>
    </location>
</feature>
<dbReference type="Pfam" id="PF12002">
    <property type="entry name" value="MgsA_C"/>
    <property type="match status" value="1"/>
</dbReference>
<name>A0A9D1HHQ4_9FIRM</name>
<dbReference type="InterPro" id="IPR051314">
    <property type="entry name" value="AAA_ATPase_RarA/MGS1/WRNIP1"/>
</dbReference>
<dbReference type="Gene3D" id="1.10.3710.10">
    <property type="entry name" value="DNA polymerase III clamp loader subunits, C-terminal domain"/>
    <property type="match status" value="1"/>
</dbReference>
<evidence type="ECO:0000256" key="2">
    <source>
        <dbReference type="ARBA" id="ARBA00022840"/>
    </source>
</evidence>
<dbReference type="EMBL" id="DVLT01000055">
    <property type="protein sequence ID" value="HIU03443.1"/>
    <property type="molecule type" value="Genomic_DNA"/>
</dbReference>
<dbReference type="GO" id="GO:0008047">
    <property type="term" value="F:enzyme activator activity"/>
    <property type="evidence" value="ECO:0007669"/>
    <property type="project" value="TreeGrafter"/>
</dbReference>
<reference evidence="5" key="1">
    <citation type="submission" date="2020-10" db="EMBL/GenBank/DDBJ databases">
        <authorList>
            <person name="Gilroy R."/>
        </authorList>
    </citation>
    <scope>NUCLEOTIDE SEQUENCE</scope>
    <source>
        <strain evidence="5">CHK187-14744</strain>
    </source>
</reference>
<dbReference type="GO" id="GO:0006261">
    <property type="term" value="P:DNA-templated DNA replication"/>
    <property type="evidence" value="ECO:0007669"/>
    <property type="project" value="TreeGrafter"/>
</dbReference>
<gene>
    <name evidence="5" type="ORF">IAB63_09360</name>
</gene>
<reference evidence="5" key="2">
    <citation type="journal article" date="2021" name="PeerJ">
        <title>Extensive microbial diversity within the chicken gut microbiome revealed by metagenomics and culture.</title>
        <authorList>
            <person name="Gilroy R."/>
            <person name="Ravi A."/>
            <person name="Getino M."/>
            <person name="Pursley I."/>
            <person name="Horton D.L."/>
            <person name="Alikhan N.F."/>
            <person name="Baker D."/>
            <person name="Gharbi K."/>
            <person name="Hall N."/>
            <person name="Watson M."/>
            <person name="Adriaenssens E.M."/>
            <person name="Foster-Nyarko E."/>
            <person name="Jarju S."/>
            <person name="Secka A."/>
            <person name="Antonio M."/>
            <person name="Oren A."/>
            <person name="Chaudhuri R.R."/>
            <person name="La Ragione R."/>
            <person name="Hildebrand F."/>
            <person name="Pallen M.J."/>
        </authorList>
    </citation>
    <scope>NUCLEOTIDE SEQUENCE</scope>
    <source>
        <strain evidence="5">CHK187-14744</strain>
    </source>
</reference>
<evidence type="ECO:0000313" key="5">
    <source>
        <dbReference type="EMBL" id="HIU03443.1"/>
    </source>
</evidence>
<dbReference type="InterPro" id="IPR021886">
    <property type="entry name" value="MgsA_C"/>
</dbReference>
<dbReference type="InterPro" id="IPR032423">
    <property type="entry name" value="AAA_assoc_2"/>
</dbReference>
<keyword evidence="2" id="KW-0067">ATP-binding</keyword>
<dbReference type="Proteomes" id="UP000824164">
    <property type="component" value="Unassembled WGS sequence"/>
</dbReference>
<dbReference type="GO" id="GO:0000731">
    <property type="term" value="P:DNA synthesis involved in DNA repair"/>
    <property type="evidence" value="ECO:0007669"/>
    <property type="project" value="TreeGrafter"/>
</dbReference>
<dbReference type="GO" id="GO:0017116">
    <property type="term" value="F:single-stranded DNA helicase activity"/>
    <property type="evidence" value="ECO:0007669"/>
    <property type="project" value="TreeGrafter"/>
</dbReference>
<proteinExistence type="predicted"/>
<keyword evidence="1" id="KW-0547">Nucleotide-binding</keyword>
<feature type="non-terminal residue" evidence="5">
    <location>
        <position position="1"/>
    </location>
</feature>
<dbReference type="Gene3D" id="1.20.272.10">
    <property type="match status" value="1"/>
</dbReference>
<evidence type="ECO:0000259" key="4">
    <source>
        <dbReference type="Pfam" id="PF16193"/>
    </source>
</evidence>
<sequence>VEGDITTVTEETVEQCTSRKSLLYDKKGEEHYNLISALHKSMRNSDPDAAVYWLARMLEAGEDPLYVARRVIRFASEDVGLADPRALEIAVSAYQACHFIGMPECSVNLTQAVVYMSMVPKSNALYTAYEAAKTDALSQLAEPVPLVIRNAPTRLMKDLDYGKGYQYAHDTKEKLTNMQCLPDSLAGREYYKPTDQGLEERFRKRLEAIKAWKKKNIC</sequence>
<evidence type="ECO:0000313" key="6">
    <source>
        <dbReference type="Proteomes" id="UP000824164"/>
    </source>
</evidence>
<protein>
    <submittedName>
        <fullName evidence="5">Replication-associated recombination protein A</fullName>
    </submittedName>
</protein>
<dbReference type="PANTHER" id="PTHR13779">
    <property type="entry name" value="WERNER HELICASE-INTERACTING PROTEIN 1 FAMILY MEMBER"/>
    <property type="match status" value="1"/>
</dbReference>
<organism evidence="5 6">
    <name type="scientific">Candidatus Onthocola gallistercoris</name>
    <dbReference type="NCBI Taxonomy" id="2840876"/>
    <lineage>
        <taxon>Bacteria</taxon>
        <taxon>Bacillati</taxon>
        <taxon>Bacillota</taxon>
        <taxon>Bacilli</taxon>
        <taxon>Candidatus Onthocola</taxon>
    </lineage>
</organism>
<accession>A0A9D1HHQ4</accession>
<evidence type="ECO:0000256" key="1">
    <source>
        <dbReference type="ARBA" id="ARBA00022741"/>
    </source>
</evidence>
<dbReference type="InterPro" id="IPR008921">
    <property type="entry name" value="DNA_pol3_clamp-load_cplx_C"/>
</dbReference>
<evidence type="ECO:0000259" key="3">
    <source>
        <dbReference type="Pfam" id="PF12002"/>
    </source>
</evidence>
<comment type="caution">
    <text evidence="5">The sequence shown here is derived from an EMBL/GenBank/DDBJ whole genome shotgun (WGS) entry which is preliminary data.</text>
</comment>
<dbReference type="AlphaFoldDB" id="A0A9D1HHQ4"/>
<dbReference type="FunFam" id="1.20.272.10:FF:000001">
    <property type="entry name" value="Putative AAA family ATPase"/>
    <property type="match status" value="1"/>
</dbReference>
<dbReference type="PANTHER" id="PTHR13779:SF7">
    <property type="entry name" value="ATPASE WRNIP1"/>
    <property type="match status" value="1"/>
</dbReference>
<dbReference type="GO" id="GO:0003677">
    <property type="term" value="F:DNA binding"/>
    <property type="evidence" value="ECO:0007669"/>
    <property type="project" value="InterPro"/>
</dbReference>
<dbReference type="GO" id="GO:0005524">
    <property type="term" value="F:ATP binding"/>
    <property type="evidence" value="ECO:0007669"/>
    <property type="project" value="UniProtKB-KW"/>
</dbReference>
<dbReference type="SUPFAM" id="SSF48019">
    <property type="entry name" value="post-AAA+ oligomerization domain-like"/>
    <property type="match status" value="1"/>
</dbReference>